<dbReference type="EMBL" id="GBRH01252837">
    <property type="protein sequence ID" value="JAD45058.1"/>
    <property type="molecule type" value="Transcribed_RNA"/>
</dbReference>
<organism evidence="2">
    <name type="scientific">Arundo donax</name>
    <name type="common">Giant reed</name>
    <name type="synonym">Donax arundinaceus</name>
    <dbReference type="NCBI Taxonomy" id="35708"/>
    <lineage>
        <taxon>Eukaryota</taxon>
        <taxon>Viridiplantae</taxon>
        <taxon>Streptophyta</taxon>
        <taxon>Embryophyta</taxon>
        <taxon>Tracheophyta</taxon>
        <taxon>Spermatophyta</taxon>
        <taxon>Magnoliopsida</taxon>
        <taxon>Liliopsida</taxon>
        <taxon>Poales</taxon>
        <taxon>Poaceae</taxon>
        <taxon>PACMAD clade</taxon>
        <taxon>Arundinoideae</taxon>
        <taxon>Arundineae</taxon>
        <taxon>Arundo</taxon>
    </lineage>
</organism>
<name>A0A0A9A548_ARUDO</name>
<dbReference type="AlphaFoldDB" id="A0A0A9A548"/>
<proteinExistence type="predicted"/>
<reference evidence="2" key="2">
    <citation type="journal article" date="2015" name="Data Brief">
        <title>Shoot transcriptome of the giant reed, Arundo donax.</title>
        <authorList>
            <person name="Barrero R.A."/>
            <person name="Guerrero F.D."/>
            <person name="Moolhuijzen P."/>
            <person name="Goolsby J.A."/>
            <person name="Tidwell J."/>
            <person name="Bellgard S.E."/>
            <person name="Bellgard M.I."/>
        </authorList>
    </citation>
    <scope>NUCLEOTIDE SEQUENCE</scope>
    <source>
        <tissue evidence="2">Shoot tissue taken approximately 20 cm above the soil surface</tissue>
    </source>
</reference>
<evidence type="ECO:0000256" key="1">
    <source>
        <dbReference type="SAM" id="MobiDB-lite"/>
    </source>
</evidence>
<reference evidence="2" key="1">
    <citation type="submission" date="2014-09" db="EMBL/GenBank/DDBJ databases">
        <authorList>
            <person name="Magalhaes I.L.F."/>
            <person name="Oliveira U."/>
            <person name="Santos F.R."/>
            <person name="Vidigal T.H.D.A."/>
            <person name="Brescovit A.D."/>
            <person name="Santos A.J."/>
        </authorList>
    </citation>
    <scope>NUCLEOTIDE SEQUENCE</scope>
    <source>
        <tissue evidence="2">Shoot tissue taken approximately 20 cm above the soil surface</tissue>
    </source>
</reference>
<sequence length="45" mass="4610">MSSSTLAIRPNLSSGIRPHKFLETSCHAPSLSNPGATSASNLASL</sequence>
<feature type="region of interest" description="Disordered" evidence="1">
    <location>
        <begin position="25"/>
        <end position="45"/>
    </location>
</feature>
<accession>A0A0A9A548</accession>
<protein>
    <submittedName>
        <fullName evidence="2">Uncharacterized protein</fullName>
    </submittedName>
</protein>
<feature type="compositionally biased region" description="Polar residues" evidence="1">
    <location>
        <begin position="30"/>
        <end position="45"/>
    </location>
</feature>
<evidence type="ECO:0000313" key="2">
    <source>
        <dbReference type="EMBL" id="JAD45058.1"/>
    </source>
</evidence>